<evidence type="ECO:0000256" key="1">
    <source>
        <dbReference type="SAM" id="Phobius"/>
    </source>
</evidence>
<evidence type="ECO:0000313" key="3">
    <source>
        <dbReference type="Proteomes" id="UP000734854"/>
    </source>
</evidence>
<proteinExistence type="predicted"/>
<keyword evidence="3" id="KW-1185">Reference proteome</keyword>
<keyword evidence="1" id="KW-0472">Membrane</keyword>
<organism evidence="2 3">
    <name type="scientific">Zingiber officinale</name>
    <name type="common">Ginger</name>
    <name type="synonym">Amomum zingiber</name>
    <dbReference type="NCBI Taxonomy" id="94328"/>
    <lineage>
        <taxon>Eukaryota</taxon>
        <taxon>Viridiplantae</taxon>
        <taxon>Streptophyta</taxon>
        <taxon>Embryophyta</taxon>
        <taxon>Tracheophyta</taxon>
        <taxon>Spermatophyta</taxon>
        <taxon>Magnoliopsida</taxon>
        <taxon>Liliopsida</taxon>
        <taxon>Zingiberales</taxon>
        <taxon>Zingiberaceae</taxon>
        <taxon>Zingiber</taxon>
    </lineage>
</organism>
<name>A0A8J5EVP6_ZINOF</name>
<dbReference type="PANTHER" id="PTHR33306:SF1">
    <property type="entry name" value="EXPRESSED PROTEIN"/>
    <property type="match status" value="1"/>
</dbReference>
<dbReference type="Proteomes" id="UP000734854">
    <property type="component" value="Unassembled WGS sequence"/>
</dbReference>
<accession>A0A8J5EVP6</accession>
<reference evidence="2 3" key="1">
    <citation type="submission" date="2020-08" db="EMBL/GenBank/DDBJ databases">
        <title>Plant Genome Project.</title>
        <authorList>
            <person name="Zhang R.-G."/>
        </authorList>
    </citation>
    <scope>NUCLEOTIDE SEQUENCE [LARGE SCALE GENOMIC DNA]</scope>
    <source>
        <tissue evidence="2">Rhizome</tissue>
    </source>
</reference>
<gene>
    <name evidence="2" type="ORF">ZIOFF_064044</name>
</gene>
<protein>
    <submittedName>
        <fullName evidence="2">Uncharacterized protein</fullName>
    </submittedName>
</protein>
<keyword evidence="1" id="KW-1133">Transmembrane helix</keyword>
<keyword evidence="1" id="KW-0812">Transmembrane</keyword>
<evidence type="ECO:0000313" key="2">
    <source>
        <dbReference type="EMBL" id="KAG6474829.1"/>
    </source>
</evidence>
<feature type="transmembrane region" description="Helical" evidence="1">
    <location>
        <begin position="141"/>
        <end position="164"/>
    </location>
</feature>
<feature type="transmembrane region" description="Helical" evidence="1">
    <location>
        <begin position="101"/>
        <end position="121"/>
    </location>
</feature>
<sequence>MNASRDHVGLRGTRARPNQTALNRFEGLVSVQHKCLRSPSVPSPSDPLFHHRIMNQRGGALVVDQEAAPPHGILLAVVVGLVVAAPFLVGGEAITGAVADLLSPAGLLLLPVLLILLIRFLSSDRGVILSEIFASGSPDSIHRVGGSPVGVALLLLLILILLYYRFSIFGGDASGDAE</sequence>
<dbReference type="EMBL" id="JACMSC010000018">
    <property type="protein sequence ID" value="KAG6474829.1"/>
    <property type="molecule type" value="Genomic_DNA"/>
</dbReference>
<dbReference type="PANTHER" id="PTHR33306">
    <property type="entry name" value="EXPRESSED PROTEIN-RELATED-RELATED"/>
    <property type="match status" value="1"/>
</dbReference>
<feature type="transmembrane region" description="Helical" evidence="1">
    <location>
        <begin position="71"/>
        <end position="89"/>
    </location>
</feature>
<comment type="caution">
    <text evidence="2">The sequence shown here is derived from an EMBL/GenBank/DDBJ whole genome shotgun (WGS) entry which is preliminary data.</text>
</comment>
<dbReference type="AlphaFoldDB" id="A0A8J5EVP6"/>